<comment type="caution">
    <text evidence="2">The sequence shown here is derived from an EMBL/GenBank/DDBJ whole genome shotgun (WGS) entry which is preliminary data.</text>
</comment>
<gene>
    <name evidence="2" type="ORF">F6S87_05830</name>
</gene>
<name>A0A6I5N0X7_9BIFI</name>
<dbReference type="SUPFAM" id="SSF52980">
    <property type="entry name" value="Restriction endonuclease-like"/>
    <property type="match status" value="1"/>
</dbReference>
<dbReference type="Proteomes" id="UP000469292">
    <property type="component" value="Unassembled WGS sequence"/>
</dbReference>
<organism evidence="2 3">
    <name type="scientific">Bifidobacterium choloepi</name>
    <dbReference type="NCBI Taxonomy" id="2614131"/>
    <lineage>
        <taxon>Bacteria</taxon>
        <taxon>Bacillati</taxon>
        <taxon>Actinomycetota</taxon>
        <taxon>Actinomycetes</taxon>
        <taxon>Bifidobacteriales</taxon>
        <taxon>Bifidobacteriaceae</taxon>
        <taxon>Bifidobacterium</taxon>
    </lineage>
</organism>
<proteinExistence type="predicted"/>
<dbReference type="RefSeq" id="WP_163227715.1">
    <property type="nucleotide sequence ID" value="NZ_VYSG01000002.1"/>
</dbReference>
<accession>A0A6I5N0X7</accession>
<evidence type="ECO:0000313" key="2">
    <source>
        <dbReference type="EMBL" id="NEG70116.1"/>
    </source>
</evidence>
<evidence type="ECO:0000313" key="3">
    <source>
        <dbReference type="Proteomes" id="UP000469292"/>
    </source>
</evidence>
<dbReference type="InterPro" id="IPR007569">
    <property type="entry name" value="DUF559"/>
</dbReference>
<dbReference type="InterPro" id="IPR011335">
    <property type="entry name" value="Restrct_endonuc-II-like"/>
</dbReference>
<dbReference type="AlphaFoldDB" id="A0A6I5N0X7"/>
<sequence>MSAIMEEEAISRHLRMKAEFEAFARRAKFTPVFSHRSAMEFYGYPIPESCPATSSPPHLAFSTRNARHAMRGSVSHLWSASMDTIEVDQHDPQEIHYEVVTPVVAWAQMATCMTEEDLAVLGCSLTCRNRRLHACTVETLEEYVENNPHFHGRQRCRKALEWIVNGTDSPPEAVLYGVLKRNGLNDFVPNVEVKTPRGTYRIDLAWPRLKVGLEYQGSYHAETMQMRRDIQRDHDLKMAGWQIIYVCKDDLSTDQSRTTLLRLIRRIIEAQRATLVFLA</sequence>
<reference evidence="2 3" key="1">
    <citation type="submission" date="2019-09" db="EMBL/GenBank/DDBJ databases">
        <title>Phylogenetic characterization of a novel taxon of the genus Bifidobacterium: Bifidobacterium choloepi sp. nov.</title>
        <authorList>
            <person name="Modesto M."/>
            <person name="Satti M."/>
        </authorList>
    </citation>
    <scope>NUCLEOTIDE SEQUENCE [LARGE SCALE GENOMIC DNA]</scope>
    <source>
        <strain evidence="2 3">BRDM6</strain>
    </source>
</reference>
<feature type="domain" description="DUF559" evidence="1">
    <location>
        <begin position="172"/>
        <end position="258"/>
    </location>
</feature>
<dbReference type="EMBL" id="VYSG01000002">
    <property type="protein sequence ID" value="NEG70116.1"/>
    <property type="molecule type" value="Genomic_DNA"/>
</dbReference>
<protein>
    <submittedName>
        <fullName evidence="2">DUF559 domain-containing protein</fullName>
    </submittedName>
</protein>
<keyword evidence="3" id="KW-1185">Reference proteome</keyword>
<dbReference type="Gene3D" id="3.40.960.10">
    <property type="entry name" value="VSR Endonuclease"/>
    <property type="match status" value="1"/>
</dbReference>
<dbReference type="Pfam" id="PF04480">
    <property type="entry name" value="DUF559"/>
    <property type="match status" value="1"/>
</dbReference>
<evidence type="ECO:0000259" key="1">
    <source>
        <dbReference type="Pfam" id="PF04480"/>
    </source>
</evidence>